<evidence type="ECO:0000313" key="1">
    <source>
        <dbReference type="EMBL" id="RKM98129.1"/>
    </source>
</evidence>
<dbReference type="OrthoDB" id="3213819at2"/>
<protein>
    <submittedName>
        <fullName evidence="1">DUF3515 domain-containing protein</fullName>
    </submittedName>
</protein>
<name>A0A3R7IX14_9ACTN</name>
<dbReference type="Proteomes" id="UP000028058">
    <property type="component" value="Unassembled WGS sequence"/>
</dbReference>
<gene>
    <name evidence="1" type="ORF">SFRA_006375</name>
</gene>
<evidence type="ECO:0000313" key="2">
    <source>
        <dbReference type="Proteomes" id="UP000028058"/>
    </source>
</evidence>
<organism evidence="1 2">
    <name type="scientific">Streptomyces xinghaiensis</name>
    <dbReference type="NCBI Taxonomy" id="1038928"/>
    <lineage>
        <taxon>Bacteria</taxon>
        <taxon>Bacillati</taxon>
        <taxon>Actinomycetota</taxon>
        <taxon>Actinomycetes</taxon>
        <taxon>Kitasatosporales</taxon>
        <taxon>Streptomycetaceae</taxon>
        <taxon>Streptomyces</taxon>
    </lineage>
</organism>
<comment type="caution">
    <text evidence="1">The sequence shown here is derived from an EMBL/GenBank/DDBJ whole genome shotgun (WGS) entry which is preliminary data.</text>
</comment>
<proteinExistence type="predicted"/>
<dbReference type="InterPro" id="IPR021903">
    <property type="entry name" value="DUF3515"/>
</dbReference>
<dbReference type="AlphaFoldDB" id="A0A3R7IX14"/>
<sequence>MRPARLGSLDRVSTLFRRFLWLPAVISLAAAGCSSGDSGRPVPTPSPGTAKLCRALYRELPAKVDGLERSGTEPSSEFAADWGDPAVQLRCGVPRPEVLTPGTAQYNPTAEGIEVNGVLWLPEQQENGYRFTTTLRKAYVEVTVPREYRPEVNPLTDLADAIEGTIPDAL</sequence>
<accession>A0A3R7IX14</accession>
<dbReference type="EMBL" id="JNAD02000002">
    <property type="protein sequence ID" value="RKM98129.1"/>
    <property type="molecule type" value="Genomic_DNA"/>
</dbReference>
<dbReference type="Pfam" id="PF12028">
    <property type="entry name" value="DUF3515"/>
    <property type="match status" value="1"/>
</dbReference>
<keyword evidence="2" id="KW-1185">Reference proteome</keyword>
<reference evidence="1 2" key="1">
    <citation type="journal article" date="2014" name="Genome Announc.">
        <title>Draft Genome Sequence of Streptomyces fradiae ATCC 19609, a Strain Highly Sensitive to Antibiotics.</title>
        <authorList>
            <person name="Bekker O.B."/>
            <person name="Klimina K.M."/>
            <person name="Vatlin A.A."/>
            <person name="Zakharevich N.V."/>
            <person name="Kasianov A.S."/>
            <person name="Danilenko V.N."/>
        </authorList>
    </citation>
    <scope>NUCLEOTIDE SEQUENCE [LARGE SCALE GENOMIC DNA]</scope>
    <source>
        <strain evidence="1 2">ATCC 19609</strain>
    </source>
</reference>
<dbReference type="PROSITE" id="PS51257">
    <property type="entry name" value="PROKAR_LIPOPROTEIN"/>
    <property type="match status" value="1"/>
</dbReference>